<reference evidence="1 2" key="1">
    <citation type="submission" date="2015-12" db="EMBL/GenBank/DDBJ databases">
        <title>Draft genome sequence of Moniliophthora roreri, the causal agent of frosty pod rot of cacao.</title>
        <authorList>
            <person name="Aime M.C."/>
            <person name="Diaz-Valderrama J.R."/>
            <person name="Kijpornyongpan T."/>
            <person name="Phillips-Mora W."/>
        </authorList>
    </citation>
    <scope>NUCLEOTIDE SEQUENCE [LARGE SCALE GENOMIC DNA]</scope>
    <source>
        <strain evidence="1 2">MCA 2952</strain>
    </source>
</reference>
<proteinExistence type="predicted"/>
<evidence type="ECO:0000313" key="1">
    <source>
        <dbReference type="EMBL" id="KTB29032.1"/>
    </source>
</evidence>
<sequence>MSLARSEQPKDPVVVLRSRHTGGISMSLSRYQRKWFLTYSRGYGMAYGQRIFCALNTPDMRAPESHARRYFWLNPGIANATYNPDDPDYASQKFVSPVHILLDSETPVARLTGRTRAEISQSLPVGSKPKQIMCFEIEVTIPEEGLLRQCYYCLHWESEWADDERMEPCSDDVFWCRKCKAQGWAASSISGISKKLKNGWSWLVIPFVYLRQAAVPIG</sequence>
<dbReference type="EMBL" id="LATX01002457">
    <property type="protein sequence ID" value="KTB29032.1"/>
    <property type="molecule type" value="Genomic_DNA"/>
</dbReference>
<gene>
    <name evidence="1" type="ORF">WG66_18476</name>
</gene>
<name>A0A0W0EYA0_MONRR</name>
<dbReference type="Proteomes" id="UP000054988">
    <property type="component" value="Unassembled WGS sequence"/>
</dbReference>
<accession>A0A0W0EYA0</accession>
<comment type="caution">
    <text evidence="1">The sequence shown here is derived from an EMBL/GenBank/DDBJ whole genome shotgun (WGS) entry which is preliminary data.</text>
</comment>
<evidence type="ECO:0000313" key="2">
    <source>
        <dbReference type="Proteomes" id="UP000054988"/>
    </source>
</evidence>
<organism evidence="1 2">
    <name type="scientific">Moniliophthora roreri</name>
    <name type="common">Frosty pod rot fungus</name>
    <name type="synonym">Monilia roreri</name>
    <dbReference type="NCBI Taxonomy" id="221103"/>
    <lineage>
        <taxon>Eukaryota</taxon>
        <taxon>Fungi</taxon>
        <taxon>Dikarya</taxon>
        <taxon>Basidiomycota</taxon>
        <taxon>Agaricomycotina</taxon>
        <taxon>Agaricomycetes</taxon>
        <taxon>Agaricomycetidae</taxon>
        <taxon>Agaricales</taxon>
        <taxon>Marasmiineae</taxon>
        <taxon>Marasmiaceae</taxon>
        <taxon>Moniliophthora</taxon>
    </lineage>
</organism>
<dbReference type="AlphaFoldDB" id="A0A0W0EYA0"/>
<protein>
    <submittedName>
        <fullName evidence="1">Uncharacterized protein</fullName>
    </submittedName>
</protein>